<feature type="non-terminal residue" evidence="5">
    <location>
        <position position="136"/>
    </location>
</feature>
<dbReference type="Pfam" id="PF00692">
    <property type="entry name" value="dUTPase"/>
    <property type="match status" value="1"/>
</dbReference>
<dbReference type="GO" id="GO:0004190">
    <property type="term" value="F:aspartic-type endopeptidase activity"/>
    <property type="evidence" value="ECO:0007669"/>
    <property type="project" value="UniProtKB-KW"/>
</dbReference>
<protein>
    <submittedName>
        <fullName evidence="5">POK9 protein</fullName>
    </submittedName>
</protein>
<dbReference type="CDD" id="cd07557">
    <property type="entry name" value="trimeric_dUTPase"/>
    <property type="match status" value="1"/>
</dbReference>
<dbReference type="SUPFAM" id="SSF51283">
    <property type="entry name" value="dUTPase-like"/>
    <property type="match status" value="1"/>
</dbReference>
<name>A0A7K8VV07_9FURN</name>
<dbReference type="PANTHER" id="PTHR19422:SF123">
    <property type="entry name" value="RT1 CLASS I, LOCUS CE15"/>
    <property type="match status" value="1"/>
</dbReference>
<reference evidence="5 6" key="1">
    <citation type="submission" date="2019-09" db="EMBL/GenBank/DDBJ databases">
        <title>Bird 10,000 Genomes (B10K) Project - Family phase.</title>
        <authorList>
            <person name="Zhang G."/>
        </authorList>
    </citation>
    <scope>NUCLEOTIDE SEQUENCE [LARGE SCALE GENOMIC DNA]</scope>
    <source>
        <strain evidence="5">B10K-DU-001-03</strain>
        <tissue evidence="5">Muscle</tissue>
    </source>
</reference>
<gene>
    <name evidence="5" type="primary">Ervk9_0</name>
    <name evidence="5" type="ORF">SCLMEX_R05922</name>
</gene>
<keyword evidence="2" id="KW-0064">Aspartyl protease</keyword>
<feature type="domain" description="dUTPase-like" evidence="4">
    <location>
        <begin position="2"/>
        <end position="116"/>
    </location>
</feature>
<sequence>AGSLGTDLATAVDVTLIDSKPVKIPTGQKKPSTVGIGALVLGRSSAGLKGIIVCPGVIDEDFTGEICIVAYTLYPPIFIPKGSKIAQLLPFQNLLAELNVSAKQQPLRGDTGFGSTDPLACLTLSMQQRPTAIVTI</sequence>
<dbReference type="Proteomes" id="UP000588334">
    <property type="component" value="Unassembled WGS sequence"/>
</dbReference>
<dbReference type="EMBL" id="VWZF01000019">
    <property type="protein sequence ID" value="NXF70515.1"/>
    <property type="molecule type" value="Genomic_DNA"/>
</dbReference>
<dbReference type="InterPro" id="IPR033704">
    <property type="entry name" value="dUTPase_trimeric"/>
</dbReference>
<proteinExistence type="predicted"/>
<evidence type="ECO:0000256" key="2">
    <source>
        <dbReference type="ARBA" id="ARBA00022750"/>
    </source>
</evidence>
<dbReference type="OrthoDB" id="9900537at2759"/>
<dbReference type="GO" id="GO:0006508">
    <property type="term" value="P:proteolysis"/>
    <property type="evidence" value="ECO:0007669"/>
    <property type="project" value="UniProtKB-KW"/>
</dbReference>
<dbReference type="InterPro" id="IPR029054">
    <property type="entry name" value="dUTPase-like"/>
</dbReference>
<organism evidence="5 6">
    <name type="scientific">Sclerurus mexicanus</name>
    <name type="common">tawny-throated leaftosser</name>
    <dbReference type="NCBI Taxonomy" id="265632"/>
    <lineage>
        <taxon>Eukaryota</taxon>
        <taxon>Metazoa</taxon>
        <taxon>Chordata</taxon>
        <taxon>Craniata</taxon>
        <taxon>Vertebrata</taxon>
        <taxon>Euteleostomi</taxon>
        <taxon>Archelosauria</taxon>
        <taxon>Archosauria</taxon>
        <taxon>Dinosauria</taxon>
        <taxon>Saurischia</taxon>
        <taxon>Theropoda</taxon>
        <taxon>Coelurosauria</taxon>
        <taxon>Aves</taxon>
        <taxon>Neognathae</taxon>
        <taxon>Neoaves</taxon>
        <taxon>Telluraves</taxon>
        <taxon>Australaves</taxon>
        <taxon>Passeriformes</taxon>
        <taxon>Furnariidae</taxon>
        <taxon>Sclerurus</taxon>
    </lineage>
</organism>
<evidence type="ECO:0000256" key="1">
    <source>
        <dbReference type="ARBA" id="ARBA00022670"/>
    </source>
</evidence>
<feature type="non-terminal residue" evidence="5">
    <location>
        <position position="1"/>
    </location>
</feature>
<keyword evidence="1" id="KW-0645">Protease</keyword>
<dbReference type="Gene3D" id="2.70.40.10">
    <property type="match status" value="1"/>
</dbReference>
<keyword evidence="6" id="KW-1185">Reference proteome</keyword>
<dbReference type="PANTHER" id="PTHR19422">
    <property type="entry name" value="GAG RETROVIRAL POLYPROTEIN"/>
    <property type="match status" value="1"/>
</dbReference>
<keyword evidence="3" id="KW-0378">Hydrolase</keyword>
<dbReference type="InterPro" id="IPR036157">
    <property type="entry name" value="dUTPase-like_sf"/>
</dbReference>
<dbReference type="InterPro" id="IPR051592">
    <property type="entry name" value="HERV-K_Pro_peptidase_A2"/>
</dbReference>
<evidence type="ECO:0000313" key="5">
    <source>
        <dbReference type="EMBL" id="NXF70515.1"/>
    </source>
</evidence>
<evidence type="ECO:0000256" key="3">
    <source>
        <dbReference type="ARBA" id="ARBA00022801"/>
    </source>
</evidence>
<accession>A0A7K8VV07</accession>
<dbReference type="AlphaFoldDB" id="A0A7K8VV07"/>
<evidence type="ECO:0000313" key="6">
    <source>
        <dbReference type="Proteomes" id="UP000588334"/>
    </source>
</evidence>
<evidence type="ECO:0000259" key="4">
    <source>
        <dbReference type="Pfam" id="PF00692"/>
    </source>
</evidence>
<comment type="caution">
    <text evidence="5">The sequence shown here is derived from an EMBL/GenBank/DDBJ whole genome shotgun (WGS) entry which is preliminary data.</text>
</comment>